<dbReference type="AlphaFoldDB" id="A0AAN8J925"/>
<organism evidence="6 7">
    <name type="scientific">Patella caerulea</name>
    <name type="common">Rayed Mediterranean limpet</name>
    <dbReference type="NCBI Taxonomy" id="87958"/>
    <lineage>
        <taxon>Eukaryota</taxon>
        <taxon>Metazoa</taxon>
        <taxon>Spiralia</taxon>
        <taxon>Lophotrochozoa</taxon>
        <taxon>Mollusca</taxon>
        <taxon>Gastropoda</taxon>
        <taxon>Patellogastropoda</taxon>
        <taxon>Patelloidea</taxon>
        <taxon>Patellidae</taxon>
        <taxon>Patella</taxon>
    </lineage>
</organism>
<dbReference type="PANTHER" id="PTHR10913">
    <property type="entry name" value="FOLLISTATIN-RELATED"/>
    <property type="match status" value="1"/>
</dbReference>
<protein>
    <recommendedName>
        <fullName evidence="5">Kazal-like domain-containing protein</fullName>
    </recommendedName>
</protein>
<name>A0AAN8J925_PATCE</name>
<dbReference type="SMART" id="SM00280">
    <property type="entry name" value="KAZAL"/>
    <property type="match status" value="2"/>
</dbReference>
<evidence type="ECO:0000259" key="5">
    <source>
        <dbReference type="PROSITE" id="PS51465"/>
    </source>
</evidence>
<dbReference type="InterPro" id="IPR050653">
    <property type="entry name" value="Prot_Inhib_GrowthFact_Antg"/>
</dbReference>
<feature type="signal peptide" evidence="4">
    <location>
        <begin position="1"/>
        <end position="16"/>
    </location>
</feature>
<evidence type="ECO:0000256" key="1">
    <source>
        <dbReference type="ARBA" id="ARBA00022690"/>
    </source>
</evidence>
<evidence type="ECO:0000313" key="7">
    <source>
        <dbReference type="Proteomes" id="UP001347796"/>
    </source>
</evidence>
<keyword evidence="7" id="KW-1185">Reference proteome</keyword>
<dbReference type="SUPFAM" id="SSF100895">
    <property type="entry name" value="Kazal-type serine protease inhibitors"/>
    <property type="match status" value="2"/>
</dbReference>
<feature type="chain" id="PRO_5042844532" description="Kazal-like domain-containing protein" evidence="4">
    <location>
        <begin position="17"/>
        <end position="148"/>
    </location>
</feature>
<dbReference type="PANTHER" id="PTHR10913:SF45">
    <property type="entry name" value="FOLLISTATIN, ISOFORM A-RELATED"/>
    <property type="match status" value="1"/>
</dbReference>
<dbReference type="PROSITE" id="PS51465">
    <property type="entry name" value="KAZAL_2"/>
    <property type="match status" value="2"/>
</dbReference>
<dbReference type="Proteomes" id="UP001347796">
    <property type="component" value="Unassembled WGS sequence"/>
</dbReference>
<proteinExistence type="predicted"/>
<comment type="caution">
    <text evidence="6">The sequence shown here is derived from an EMBL/GenBank/DDBJ whole genome shotgun (WGS) entry which is preliminary data.</text>
</comment>
<keyword evidence="1" id="KW-0646">Protease inhibitor</keyword>
<evidence type="ECO:0000256" key="3">
    <source>
        <dbReference type="ARBA" id="ARBA00023157"/>
    </source>
</evidence>
<gene>
    <name evidence="6" type="ORF">SNE40_016344</name>
</gene>
<keyword evidence="4" id="KW-0732">Signal</keyword>
<reference evidence="6 7" key="1">
    <citation type="submission" date="2024-01" db="EMBL/GenBank/DDBJ databases">
        <title>The genome of the rayed Mediterranean limpet Patella caerulea (Linnaeus, 1758).</title>
        <authorList>
            <person name="Anh-Thu Weber A."/>
            <person name="Halstead-Nussloch G."/>
        </authorList>
    </citation>
    <scope>NUCLEOTIDE SEQUENCE [LARGE SCALE GENOMIC DNA]</scope>
    <source>
        <strain evidence="6">AATW-2023a</strain>
        <tissue evidence="6">Whole specimen</tissue>
    </source>
</reference>
<dbReference type="Gene3D" id="3.30.60.30">
    <property type="match status" value="2"/>
</dbReference>
<feature type="domain" description="Kazal-like" evidence="5">
    <location>
        <begin position="21"/>
        <end position="77"/>
    </location>
</feature>
<feature type="domain" description="Kazal-like" evidence="5">
    <location>
        <begin position="92"/>
        <end position="147"/>
    </location>
</feature>
<dbReference type="CDD" id="cd00104">
    <property type="entry name" value="KAZAL_FS"/>
    <property type="match status" value="2"/>
</dbReference>
<dbReference type="GO" id="GO:0030154">
    <property type="term" value="P:cell differentiation"/>
    <property type="evidence" value="ECO:0007669"/>
    <property type="project" value="TreeGrafter"/>
</dbReference>
<evidence type="ECO:0000256" key="4">
    <source>
        <dbReference type="SAM" id="SignalP"/>
    </source>
</evidence>
<dbReference type="InterPro" id="IPR036058">
    <property type="entry name" value="Kazal_dom_sf"/>
</dbReference>
<dbReference type="InterPro" id="IPR002350">
    <property type="entry name" value="Kazal_dom"/>
</dbReference>
<dbReference type="GO" id="GO:0004867">
    <property type="term" value="F:serine-type endopeptidase inhibitor activity"/>
    <property type="evidence" value="ECO:0007669"/>
    <property type="project" value="UniProtKB-KW"/>
</dbReference>
<evidence type="ECO:0000256" key="2">
    <source>
        <dbReference type="ARBA" id="ARBA00022900"/>
    </source>
</evidence>
<dbReference type="GO" id="GO:0005576">
    <property type="term" value="C:extracellular region"/>
    <property type="evidence" value="ECO:0007669"/>
    <property type="project" value="TreeGrafter"/>
</dbReference>
<keyword evidence="2" id="KW-0722">Serine protease inhibitor</keyword>
<evidence type="ECO:0000313" key="6">
    <source>
        <dbReference type="EMBL" id="KAK6172747.1"/>
    </source>
</evidence>
<dbReference type="Pfam" id="PF07648">
    <property type="entry name" value="Kazal_2"/>
    <property type="match status" value="2"/>
</dbReference>
<accession>A0AAN8J925</accession>
<keyword evidence="3" id="KW-1015">Disulfide bond</keyword>
<dbReference type="EMBL" id="JAZGQO010000011">
    <property type="protein sequence ID" value="KAK6172747.1"/>
    <property type="molecule type" value="Genomic_DNA"/>
</dbReference>
<sequence length="148" mass="16453">MLPIIILLVAFSAVNCQINGRLGSHFCRVLLERDCNLFPEVPECGTDGVTYINQCDYTRARCQGVYTDIAHKGSCTPTSTNQTMPGFNGDQAALDYLCIQLSHEECPTTIDEVCATDDVTYQNMCEYEKQRCTHRNLHVKTTGVCSTS</sequence>